<sequence length="51" mass="5922">MEEDDLEPLRSLPYQRYGHTVCAYRGRAYLWGGRNDDYGASSTLHEFDPGR</sequence>
<dbReference type="PANTHER" id="PTHR46461:SF1">
    <property type="entry name" value="KELCH DOMAIN-CONTAINING PROTEIN 3"/>
    <property type="match status" value="1"/>
</dbReference>
<name>A0A3P7M383_STRVU</name>
<dbReference type="GO" id="GO:0003682">
    <property type="term" value="F:chromatin binding"/>
    <property type="evidence" value="ECO:0007669"/>
    <property type="project" value="InterPro"/>
</dbReference>
<reference evidence="1 2" key="1">
    <citation type="submission" date="2018-11" db="EMBL/GenBank/DDBJ databases">
        <authorList>
            <consortium name="Pathogen Informatics"/>
        </authorList>
    </citation>
    <scope>NUCLEOTIDE SEQUENCE [LARGE SCALE GENOMIC DNA]</scope>
</reference>
<organism evidence="1 2">
    <name type="scientific">Strongylus vulgaris</name>
    <name type="common">Blood worm</name>
    <dbReference type="NCBI Taxonomy" id="40348"/>
    <lineage>
        <taxon>Eukaryota</taxon>
        <taxon>Metazoa</taxon>
        <taxon>Ecdysozoa</taxon>
        <taxon>Nematoda</taxon>
        <taxon>Chromadorea</taxon>
        <taxon>Rhabditida</taxon>
        <taxon>Rhabditina</taxon>
        <taxon>Rhabditomorpha</taxon>
        <taxon>Strongyloidea</taxon>
        <taxon>Strongylidae</taxon>
        <taxon>Strongylus</taxon>
    </lineage>
</organism>
<keyword evidence="2" id="KW-1185">Reference proteome</keyword>
<dbReference type="SUPFAM" id="SSF117281">
    <property type="entry name" value="Kelch motif"/>
    <property type="match status" value="1"/>
</dbReference>
<dbReference type="InterPro" id="IPR052637">
    <property type="entry name" value="KLHDC3-like"/>
</dbReference>
<dbReference type="OrthoDB" id="432528at2759"/>
<dbReference type="Pfam" id="PF07646">
    <property type="entry name" value="Kelch_2"/>
    <property type="match status" value="1"/>
</dbReference>
<dbReference type="PANTHER" id="PTHR46461">
    <property type="entry name" value="KELCH DOMAIN-CONTAINING PROTEIN 3"/>
    <property type="match status" value="1"/>
</dbReference>
<proteinExistence type="predicted"/>
<accession>A0A3P7M383</accession>
<dbReference type="AlphaFoldDB" id="A0A3P7M383"/>
<evidence type="ECO:0000313" key="2">
    <source>
        <dbReference type="Proteomes" id="UP000270094"/>
    </source>
</evidence>
<gene>
    <name evidence="1" type="ORF">SVUK_LOCUS20730</name>
</gene>
<dbReference type="Proteomes" id="UP000270094">
    <property type="component" value="Unassembled WGS sequence"/>
</dbReference>
<dbReference type="Gene3D" id="2.120.10.80">
    <property type="entry name" value="Kelch-type beta propeller"/>
    <property type="match status" value="1"/>
</dbReference>
<dbReference type="EMBL" id="UYYB01144471">
    <property type="protein sequence ID" value="VDM85732.1"/>
    <property type="molecule type" value="Genomic_DNA"/>
</dbReference>
<evidence type="ECO:0000313" key="1">
    <source>
        <dbReference type="EMBL" id="VDM85732.1"/>
    </source>
</evidence>
<dbReference type="GO" id="GO:0005737">
    <property type="term" value="C:cytoplasm"/>
    <property type="evidence" value="ECO:0007669"/>
    <property type="project" value="TreeGrafter"/>
</dbReference>
<dbReference type="InterPro" id="IPR011498">
    <property type="entry name" value="Kelch_2"/>
</dbReference>
<protein>
    <submittedName>
        <fullName evidence="1">Uncharacterized protein</fullName>
    </submittedName>
</protein>
<dbReference type="InterPro" id="IPR015915">
    <property type="entry name" value="Kelch-typ_b-propeller"/>
</dbReference>